<keyword evidence="3" id="KW-1185">Reference proteome</keyword>
<protein>
    <recommendedName>
        <fullName evidence="4">ABC-2 type transport system permease protein</fullName>
    </recommendedName>
</protein>
<feature type="transmembrane region" description="Helical" evidence="1">
    <location>
        <begin position="28"/>
        <end position="50"/>
    </location>
</feature>
<feature type="transmembrane region" description="Helical" evidence="1">
    <location>
        <begin position="278"/>
        <end position="300"/>
    </location>
</feature>
<feature type="transmembrane region" description="Helical" evidence="1">
    <location>
        <begin position="320"/>
        <end position="344"/>
    </location>
</feature>
<feature type="transmembrane region" description="Helical" evidence="1">
    <location>
        <begin position="108"/>
        <end position="129"/>
    </location>
</feature>
<keyword evidence="1" id="KW-0812">Transmembrane</keyword>
<keyword evidence="1" id="KW-0472">Membrane</keyword>
<dbReference type="AlphaFoldDB" id="A0A2V3U290"/>
<organism evidence="2 3">
    <name type="scientific">Chelatococcus asaccharovorans</name>
    <dbReference type="NCBI Taxonomy" id="28210"/>
    <lineage>
        <taxon>Bacteria</taxon>
        <taxon>Pseudomonadati</taxon>
        <taxon>Pseudomonadota</taxon>
        <taxon>Alphaproteobacteria</taxon>
        <taxon>Hyphomicrobiales</taxon>
        <taxon>Chelatococcaceae</taxon>
        <taxon>Chelatococcus</taxon>
    </lineage>
</organism>
<reference evidence="2 3" key="1">
    <citation type="submission" date="2018-05" db="EMBL/GenBank/DDBJ databases">
        <title>Genomic Encyclopedia of Type Strains, Phase IV (KMG-IV): sequencing the most valuable type-strain genomes for metagenomic binning, comparative biology and taxonomic classification.</title>
        <authorList>
            <person name="Goeker M."/>
        </authorList>
    </citation>
    <scope>NUCLEOTIDE SEQUENCE [LARGE SCALE GENOMIC DNA]</scope>
    <source>
        <strain evidence="2 3">DSM 6462</strain>
    </source>
</reference>
<name>A0A2V3U290_9HYPH</name>
<evidence type="ECO:0008006" key="4">
    <source>
        <dbReference type="Google" id="ProtNLM"/>
    </source>
</evidence>
<feature type="transmembrane region" description="Helical" evidence="1">
    <location>
        <begin position="252"/>
        <end position="272"/>
    </location>
</feature>
<feature type="transmembrane region" description="Helical" evidence="1">
    <location>
        <begin position="350"/>
        <end position="369"/>
    </location>
</feature>
<evidence type="ECO:0000313" key="2">
    <source>
        <dbReference type="EMBL" id="PXW56343.1"/>
    </source>
</evidence>
<dbReference type="EMBL" id="QJJK01000008">
    <property type="protein sequence ID" value="PXW56343.1"/>
    <property type="molecule type" value="Genomic_DNA"/>
</dbReference>
<proteinExistence type="predicted"/>
<dbReference type="Proteomes" id="UP000248021">
    <property type="component" value="Unassembled WGS sequence"/>
</dbReference>
<feature type="transmembrane region" description="Helical" evidence="1">
    <location>
        <begin position="62"/>
        <end position="82"/>
    </location>
</feature>
<sequence length="401" mass="42986">MRSPIPRFVHMRLRWYAKATGDVLLRNWLWCFVAGAVIPWDMTFLLGLSALLNDLLARDQGFGWRIVFPLLLQAAGLAWTGAQRNAIGGGEFTSYASTMPLSAGARRAVNLLILAAADNLWLILFVLAAAFPPAGDPYPGAFRIAALLALLVLFLSAQLALLERNTAAMMAALAANIPLALSLTVNGWPLQWVLLFAAPALAVAGFTESRLTASIKSIKAPRKLRSNSLALKTPIALRIQLKALVETPIGSVLRICAALGMAAFADFLLQAFDYDSRSATTVVVAMAFVAIFLSGFYRALRMAHMTMALYSATLPLRARFWAICDTLLVCLLGLPPLAILLLPAIIHKVAAVPVLTALSAAFLALLAAIRLPVVFGGRRAVLYLVFLTTAWSGAAIAAVAH</sequence>
<evidence type="ECO:0000256" key="1">
    <source>
        <dbReference type="SAM" id="Phobius"/>
    </source>
</evidence>
<keyword evidence="1" id="KW-1133">Transmembrane helix</keyword>
<comment type="caution">
    <text evidence="2">The sequence shown here is derived from an EMBL/GenBank/DDBJ whole genome shotgun (WGS) entry which is preliminary data.</text>
</comment>
<accession>A0A2V3U290</accession>
<feature type="transmembrane region" description="Helical" evidence="1">
    <location>
        <begin position="141"/>
        <end position="161"/>
    </location>
</feature>
<gene>
    <name evidence="2" type="ORF">C7450_10892</name>
</gene>
<evidence type="ECO:0000313" key="3">
    <source>
        <dbReference type="Proteomes" id="UP000248021"/>
    </source>
</evidence>
<feature type="transmembrane region" description="Helical" evidence="1">
    <location>
        <begin position="381"/>
        <end position="400"/>
    </location>
</feature>